<name>A0A453KRQ4_AEGTS</name>
<dbReference type="Pfam" id="PF03478">
    <property type="entry name" value="Beta-prop_KIB1-4"/>
    <property type="match status" value="1"/>
</dbReference>
<dbReference type="AlphaFoldDB" id="A0A453KRQ4"/>
<proteinExistence type="predicted"/>
<reference evidence="2" key="3">
    <citation type="journal article" date="2017" name="Nature">
        <title>Genome sequence of the progenitor of the wheat D genome Aegilops tauschii.</title>
        <authorList>
            <person name="Luo M.C."/>
            <person name="Gu Y.Q."/>
            <person name="Puiu D."/>
            <person name="Wang H."/>
            <person name="Twardziok S.O."/>
            <person name="Deal K.R."/>
            <person name="Huo N."/>
            <person name="Zhu T."/>
            <person name="Wang L."/>
            <person name="Wang Y."/>
            <person name="McGuire P.E."/>
            <person name="Liu S."/>
            <person name="Long H."/>
            <person name="Ramasamy R.K."/>
            <person name="Rodriguez J.C."/>
            <person name="Van S.L."/>
            <person name="Yuan L."/>
            <person name="Wang Z."/>
            <person name="Xia Z."/>
            <person name="Xiao L."/>
            <person name="Anderson O.D."/>
            <person name="Ouyang S."/>
            <person name="Liang Y."/>
            <person name="Zimin A.V."/>
            <person name="Pertea G."/>
            <person name="Qi P."/>
            <person name="Bennetzen J.L."/>
            <person name="Dai X."/>
            <person name="Dawson M.W."/>
            <person name="Muller H.G."/>
            <person name="Kugler K."/>
            <person name="Rivarola-Duarte L."/>
            <person name="Spannagl M."/>
            <person name="Mayer K.F.X."/>
            <person name="Lu F.H."/>
            <person name="Bevan M.W."/>
            <person name="Leroy P."/>
            <person name="Li P."/>
            <person name="You F.M."/>
            <person name="Sun Q."/>
            <person name="Liu Z."/>
            <person name="Lyons E."/>
            <person name="Wicker T."/>
            <person name="Salzberg S.L."/>
            <person name="Devos K.M."/>
            <person name="Dvorak J."/>
        </authorList>
    </citation>
    <scope>NUCLEOTIDE SEQUENCE [LARGE SCALE GENOMIC DNA]</scope>
    <source>
        <strain evidence="2">cv. AL8/78</strain>
    </source>
</reference>
<protein>
    <recommendedName>
        <fullName evidence="1">KIB1-4 beta-propeller domain-containing protein</fullName>
    </recommendedName>
</protein>
<organism evidence="2 3">
    <name type="scientific">Aegilops tauschii subsp. strangulata</name>
    <name type="common">Goatgrass</name>
    <dbReference type="NCBI Taxonomy" id="200361"/>
    <lineage>
        <taxon>Eukaryota</taxon>
        <taxon>Viridiplantae</taxon>
        <taxon>Streptophyta</taxon>
        <taxon>Embryophyta</taxon>
        <taxon>Tracheophyta</taxon>
        <taxon>Spermatophyta</taxon>
        <taxon>Magnoliopsida</taxon>
        <taxon>Liliopsida</taxon>
        <taxon>Poales</taxon>
        <taxon>Poaceae</taxon>
        <taxon>BOP clade</taxon>
        <taxon>Pooideae</taxon>
        <taxon>Triticodae</taxon>
        <taxon>Triticeae</taxon>
        <taxon>Triticinae</taxon>
        <taxon>Aegilops</taxon>
    </lineage>
</organism>
<keyword evidence="3" id="KW-1185">Reference proteome</keyword>
<accession>A0A453KRQ4</accession>
<dbReference type="PANTHER" id="PTHR33127:SF94">
    <property type="entry name" value="DUF295 DOMAIN-CONTAINING PROTEIN"/>
    <property type="match status" value="1"/>
</dbReference>
<dbReference type="Proteomes" id="UP000015105">
    <property type="component" value="Chromosome 5D"/>
</dbReference>
<reference evidence="3" key="1">
    <citation type="journal article" date="2014" name="Science">
        <title>Ancient hybridizations among the ancestral genomes of bread wheat.</title>
        <authorList>
            <consortium name="International Wheat Genome Sequencing Consortium,"/>
            <person name="Marcussen T."/>
            <person name="Sandve S.R."/>
            <person name="Heier L."/>
            <person name="Spannagl M."/>
            <person name="Pfeifer M."/>
            <person name="Jakobsen K.S."/>
            <person name="Wulff B.B."/>
            <person name="Steuernagel B."/>
            <person name="Mayer K.F."/>
            <person name="Olsen O.A."/>
        </authorList>
    </citation>
    <scope>NUCLEOTIDE SEQUENCE [LARGE SCALE GENOMIC DNA]</scope>
    <source>
        <strain evidence="3">cv. AL8/78</strain>
    </source>
</reference>
<reference evidence="3" key="2">
    <citation type="journal article" date="2017" name="Nat. Plants">
        <title>The Aegilops tauschii genome reveals multiple impacts of transposons.</title>
        <authorList>
            <person name="Zhao G."/>
            <person name="Zou C."/>
            <person name="Li K."/>
            <person name="Wang K."/>
            <person name="Li T."/>
            <person name="Gao L."/>
            <person name="Zhang X."/>
            <person name="Wang H."/>
            <person name="Yang Z."/>
            <person name="Liu X."/>
            <person name="Jiang W."/>
            <person name="Mao L."/>
            <person name="Kong X."/>
            <person name="Jiao Y."/>
            <person name="Jia J."/>
        </authorList>
    </citation>
    <scope>NUCLEOTIDE SEQUENCE [LARGE SCALE GENOMIC DNA]</scope>
    <source>
        <strain evidence="3">cv. AL8/78</strain>
    </source>
</reference>
<evidence type="ECO:0000259" key="1">
    <source>
        <dbReference type="Pfam" id="PF03478"/>
    </source>
</evidence>
<evidence type="ECO:0000313" key="3">
    <source>
        <dbReference type="Proteomes" id="UP000015105"/>
    </source>
</evidence>
<dbReference type="PANTHER" id="PTHR33127">
    <property type="entry name" value="TRANSMEMBRANE PROTEIN"/>
    <property type="match status" value="1"/>
</dbReference>
<dbReference type="InterPro" id="IPR005174">
    <property type="entry name" value="KIB1-4_b-propeller"/>
</dbReference>
<reference evidence="2" key="5">
    <citation type="journal article" date="2021" name="G3 (Bethesda)">
        <title>Aegilops tauschii genome assembly Aet v5.0 features greater sequence contiguity and improved annotation.</title>
        <authorList>
            <person name="Wang L."/>
            <person name="Zhu T."/>
            <person name="Rodriguez J.C."/>
            <person name="Deal K.R."/>
            <person name="Dubcovsky J."/>
            <person name="McGuire P.E."/>
            <person name="Lux T."/>
            <person name="Spannagl M."/>
            <person name="Mayer K.F.X."/>
            <person name="Baldrich P."/>
            <person name="Meyers B.C."/>
            <person name="Huo N."/>
            <person name="Gu Y.Q."/>
            <person name="Zhou H."/>
            <person name="Devos K.M."/>
            <person name="Bennetzen J.L."/>
            <person name="Unver T."/>
            <person name="Budak H."/>
            <person name="Gulick P.J."/>
            <person name="Galiba G."/>
            <person name="Kalapos B."/>
            <person name="Nelson D.R."/>
            <person name="Li P."/>
            <person name="You F.M."/>
            <person name="Luo M.C."/>
            <person name="Dvorak J."/>
        </authorList>
    </citation>
    <scope>NUCLEOTIDE SEQUENCE [LARGE SCALE GENOMIC DNA]</scope>
    <source>
        <strain evidence="2">cv. AL8/78</strain>
    </source>
</reference>
<sequence length="345" mass="38682">EIKKTLQGHDVTTDGEMDTRCEAENLKGLTGVSPFPLDPGLAPLLLFDDQHDGEASDDDTIFLYSIPKRQLLGRRADGFGGHRYWLTPQGWALMLHLESHKSFLWNPSTLERISLPLDQENLLQAAQSSRCLLSLKPTDPDCVVLVADLAHALIHYCHAGGNQWFKHEHEHGKSFNEGLTTLGGKFYAYDPFKRQIVALEFSPYPKFSTRGKLEDPSPVGYTMFDCGILECRGELFVLSFCYHGISVRHIARIVVHKLDVSNGAWLKVDTLGDMVIFYDSCRGYGASFHARQLGLRKGDCIYFLMSDDKALYVYDMKRGTTAMHNPGPSLRDSLVPQFLLPSASI</sequence>
<dbReference type="Gramene" id="AET5Gv20491600.1">
    <property type="protein sequence ID" value="AET5Gv20491600.1"/>
    <property type="gene ID" value="AET5Gv20491600"/>
</dbReference>
<dbReference type="EnsemblPlants" id="AET5Gv20491600.1">
    <property type="protein sequence ID" value="AET5Gv20491600.1"/>
    <property type="gene ID" value="AET5Gv20491600"/>
</dbReference>
<feature type="domain" description="KIB1-4 beta-propeller" evidence="1">
    <location>
        <begin position="63"/>
        <end position="315"/>
    </location>
</feature>
<evidence type="ECO:0000313" key="2">
    <source>
        <dbReference type="EnsemblPlants" id="AET5Gv20491600.1"/>
    </source>
</evidence>
<reference evidence="2" key="4">
    <citation type="submission" date="2019-03" db="UniProtKB">
        <authorList>
            <consortium name="EnsemblPlants"/>
        </authorList>
    </citation>
    <scope>IDENTIFICATION</scope>
</reference>